<keyword evidence="3" id="KW-0813">Transport</keyword>
<keyword evidence="4 7" id="KW-0812">Transmembrane</keyword>
<protein>
    <submittedName>
        <fullName evidence="8">NCS2 family permease</fullName>
    </submittedName>
</protein>
<gene>
    <name evidence="8" type="ORF">WMO24_05590</name>
</gene>
<comment type="subcellular location">
    <subcellularLocation>
        <location evidence="1">Endomembrane system</location>
        <topology evidence="1">Multi-pass membrane protein</topology>
    </subcellularLocation>
</comment>
<feature type="transmembrane region" description="Helical" evidence="7">
    <location>
        <begin position="385"/>
        <end position="411"/>
    </location>
</feature>
<comment type="caution">
    <text evidence="8">The sequence shown here is derived from an EMBL/GenBank/DDBJ whole genome shotgun (WGS) entry which is preliminary data.</text>
</comment>
<comment type="similarity">
    <text evidence="2">Belongs to the nucleobase:cation symporter-2 (NCS2) (TC 2.A.40) family. Azg-like subfamily.</text>
</comment>
<evidence type="ECO:0000313" key="8">
    <source>
        <dbReference type="EMBL" id="MEQ2519906.1"/>
    </source>
</evidence>
<feature type="transmembrane region" description="Helical" evidence="7">
    <location>
        <begin position="251"/>
        <end position="273"/>
    </location>
</feature>
<evidence type="ECO:0000256" key="4">
    <source>
        <dbReference type="ARBA" id="ARBA00022692"/>
    </source>
</evidence>
<feature type="transmembrane region" description="Helical" evidence="7">
    <location>
        <begin position="21"/>
        <end position="39"/>
    </location>
</feature>
<evidence type="ECO:0000313" key="9">
    <source>
        <dbReference type="Proteomes" id="UP001477672"/>
    </source>
</evidence>
<evidence type="ECO:0000256" key="5">
    <source>
        <dbReference type="ARBA" id="ARBA00022989"/>
    </source>
</evidence>
<feature type="transmembrane region" description="Helical" evidence="7">
    <location>
        <begin position="99"/>
        <end position="121"/>
    </location>
</feature>
<dbReference type="EMBL" id="JBBMFA010000074">
    <property type="protein sequence ID" value="MEQ2519906.1"/>
    <property type="molecule type" value="Genomic_DNA"/>
</dbReference>
<evidence type="ECO:0000256" key="2">
    <source>
        <dbReference type="ARBA" id="ARBA00005697"/>
    </source>
</evidence>
<feature type="transmembrane region" description="Helical" evidence="7">
    <location>
        <begin position="133"/>
        <end position="150"/>
    </location>
</feature>
<dbReference type="InterPro" id="IPR006043">
    <property type="entry name" value="NCS2"/>
</dbReference>
<evidence type="ECO:0000256" key="1">
    <source>
        <dbReference type="ARBA" id="ARBA00004127"/>
    </source>
</evidence>
<feature type="transmembrane region" description="Helical" evidence="7">
    <location>
        <begin position="170"/>
        <end position="189"/>
    </location>
</feature>
<evidence type="ECO:0000256" key="3">
    <source>
        <dbReference type="ARBA" id="ARBA00022448"/>
    </source>
</evidence>
<dbReference type="PANTHER" id="PTHR43337">
    <property type="entry name" value="XANTHINE/URACIL PERMEASE C887.17-RELATED"/>
    <property type="match status" value="1"/>
</dbReference>
<feature type="transmembrane region" description="Helical" evidence="7">
    <location>
        <begin position="71"/>
        <end position="93"/>
    </location>
</feature>
<feature type="transmembrane region" description="Helical" evidence="7">
    <location>
        <begin position="201"/>
        <end position="219"/>
    </location>
</feature>
<keyword evidence="9" id="KW-1185">Reference proteome</keyword>
<organism evidence="8 9">
    <name type="scientific">Ruthenibacterium intestinale</name>
    <dbReference type="NCBI Taxonomy" id="3133163"/>
    <lineage>
        <taxon>Bacteria</taxon>
        <taxon>Bacillati</taxon>
        <taxon>Bacillota</taxon>
        <taxon>Clostridia</taxon>
        <taxon>Eubacteriales</taxon>
        <taxon>Oscillospiraceae</taxon>
        <taxon>Ruthenibacterium</taxon>
    </lineage>
</organism>
<dbReference type="RefSeq" id="WP_349215337.1">
    <property type="nucleotide sequence ID" value="NZ_JBBMFA010000074.1"/>
</dbReference>
<reference evidence="8 9" key="1">
    <citation type="submission" date="2024-03" db="EMBL/GenBank/DDBJ databases">
        <title>Human intestinal bacterial collection.</title>
        <authorList>
            <person name="Pauvert C."/>
            <person name="Hitch T.C.A."/>
            <person name="Clavel T."/>
        </authorList>
    </citation>
    <scope>NUCLEOTIDE SEQUENCE [LARGE SCALE GENOMIC DNA]</scope>
    <source>
        <strain evidence="8 9">CLA-JM-H11</strain>
    </source>
</reference>
<dbReference type="PANTHER" id="PTHR43337:SF1">
    <property type="entry name" value="XANTHINE_URACIL PERMEASE C887.17-RELATED"/>
    <property type="match status" value="1"/>
</dbReference>
<feature type="transmembrane region" description="Helical" evidence="7">
    <location>
        <begin position="45"/>
        <end position="64"/>
    </location>
</feature>
<dbReference type="InterPro" id="IPR045018">
    <property type="entry name" value="Azg-like"/>
</dbReference>
<evidence type="ECO:0000256" key="6">
    <source>
        <dbReference type="ARBA" id="ARBA00023136"/>
    </source>
</evidence>
<proteinExistence type="inferred from homology"/>
<sequence>MKNLLERRFRIQERGSSISTELIGGATTFATMAYILAYMTSAMSAAPGINLTGVLLCTCLLTAVSTIAMGLIANVPIVLAPVLVIPNLVAAMIAEGTDYGVAFGTVAISGIVFLLISVFKLRELFAESLPKNIKIGIGGAVGLLIARIGLNSCGLVTPEVSGFADFSQPSVQLSVIGLVLALFLSYVEFDYHGRRVKIKGALLISIVLTTIIGIFMGVVTLPESIFTSGAISSIGDMAFKVDILGALRLEYLPFIIMLLINDFFGTLGTGFAMANKANLLDEDGNFPAFGKVFLVDASSTIAGSLFGITTISCFAESAAGVESGSRTGLSNLSTAFFFLLCMLFAPLFLIIPGAATGSALVVVGISMLETLRGIDFEPVEFLPVAVMLLVTAYMFDYVGGIALGMFTYLVISVLRAILRKNASYLPKWPAWVLGVLMVLYFVF</sequence>
<accession>A0ABV1GDH9</accession>
<dbReference type="Pfam" id="PF00860">
    <property type="entry name" value="Xan_ur_permease"/>
    <property type="match status" value="1"/>
</dbReference>
<dbReference type="Proteomes" id="UP001477672">
    <property type="component" value="Unassembled WGS sequence"/>
</dbReference>
<keyword evidence="6 7" id="KW-0472">Membrane</keyword>
<feature type="transmembrane region" description="Helical" evidence="7">
    <location>
        <begin position="336"/>
        <end position="365"/>
    </location>
</feature>
<evidence type="ECO:0000256" key="7">
    <source>
        <dbReference type="SAM" id="Phobius"/>
    </source>
</evidence>
<name>A0ABV1GDH9_9FIRM</name>
<feature type="transmembrane region" description="Helical" evidence="7">
    <location>
        <begin position="423"/>
        <end position="442"/>
    </location>
</feature>
<keyword evidence="5 7" id="KW-1133">Transmembrane helix</keyword>